<dbReference type="EMBL" id="SNRW01040189">
    <property type="protein sequence ID" value="KAA6345898.1"/>
    <property type="molecule type" value="Genomic_DNA"/>
</dbReference>
<dbReference type="Gene3D" id="2.130.10.30">
    <property type="entry name" value="Regulator of chromosome condensation 1/beta-lactamase-inhibitor protein II"/>
    <property type="match status" value="1"/>
</dbReference>
<dbReference type="SUPFAM" id="SSF50985">
    <property type="entry name" value="RCC1/BLIP-II"/>
    <property type="match status" value="1"/>
</dbReference>
<evidence type="ECO:0000313" key="1">
    <source>
        <dbReference type="EMBL" id="KAA6345898.1"/>
    </source>
</evidence>
<reference evidence="1 2" key="1">
    <citation type="submission" date="2019-03" db="EMBL/GenBank/DDBJ databases">
        <title>Single cell metagenomics reveals metabolic interactions within the superorganism composed of flagellate Streblomastix strix and complex community of Bacteroidetes bacteria on its surface.</title>
        <authorList>
            <person name="Treitli S.C."/>
            <person name="Kolisko M."/>
            <person name="Husnik F."/>
            <person name="Keeling P."/>
            <person name="Hampl V."/>
        </authorList>
    </citation>
    <scope>NUCLEOTIDE SEQUENCE [LARGE SCALE GENOMIC DNA]</scope>
    <source>
        <strain evidence="1">ST1C</strain>
    </source>
</reference>
<name>A0A5J4SJ29_9EUKA</name>
<gene>
    <name evidence="1" type="ORF">EZS28_052129</name>
</gene>
<feature type="non-terminal residue" evidence="1">
    <location>
        <position position="226"/>
    </location>
</feature>
<protein>
    <submittedName>
        <fullName evidence="1">Uncharacterized protein</fullName>
    </submittedName>
</protein>
<dbReference type="OrthoDB" id="61110at2759"/>
<dbReference type="InterPro" id="IPR009091">
    <property type="entry name" value="RCC1/BLIP-II"/>
</dbReference>
<comment type="caution">
    <text evidence="1">The sequence shown here is derived from an EMBL/GenBank/DDBJ whole genome shotgun (WGS) entry which is preliminary data.</text>
</comment>
<sequence>MATPQDYNVIGGLTGLGENRFLQILSETSTIPDVQQFLGTNKSTFAIKDHFRFQSTLEYALSYNTFKRALIVMLLPQVATIVDPDRTEEDKAEVRTKIFEIKQNPDEEKLSFLAKRIKKVTLIYHNIRSDETGSFYAWAAIYINGLNQLKAELLIMPEHYSEAHVTKSEEFFKTIQLPPQEIKFIEVKSAGAYTLALTEDGKLWSRGMNDDGNWDVGTEIWRLNPH</sequence>
<dbReference type="AlphaFoldDB" id="A0A5J4SJ29"/>
<evidence type="ECO:0000313" key="2">
    <source>
        <dbReference type="Proteomes" id="UP000324800"/>
    </source>
</evidence>
<dbReference type="Proteomes" id="UP000324800">
    <property type="component" value="Unassembled WGS sequence"/>
</dbReference>
<proteinExistence type="predicted"/>
<accession>A0A5J4SJ29</accession>
<organism evidence="1 2">
    <name type="scientific">Streblomastix strix</name>
    <dbReference type="NCBI Taxonomy" id="222440"/>
    <lineage>
        <taxon>Eukaryota</taxon>
        <taxon>Metamonada</taxon>
        <taxon>Preaxostyla</taxon>
        <taxon>Oxymonadida</taxon>
        <taxon>Streblomastigidae</taxon>
        <taxon>Streblomastix</taxon>
    </lineage>
</organism>